<feature type="compositionally biased region" description="Basic and acidic residues" evidence="1">
    <location>
        <begin position="658"/>
        <end position="685"/>
    </location>
</feature>
<comment type="caution">
    <text evidence="2">The sequence shown here is derived from an EMBL/GenBank/DDBJ whole genome shotgun (WGS) entry which is preliminary data.</text>
</comment>
<accession>A0AAN7V0N3</accession>
<protein>
    <submittedName>
        <fullName evidence="2">Uncharacterized protein</fullName>
    </submittedName>
</protein>
<feature type="region of interest" description="Disordered" evidence="1">
    <location>
        <begin position="643"/>
        <end position="695"/>
    </location>
</feature>
<evidence type="ECO:0000313" key="3">
    <source>
        <dbReference type="Proteomes" id="UP001329430"/>
    </source>
</evidence>
<dbReference type="Proteomes" id="UP001329430">
    <property type="component" value="Chromosome 8"/>
</dbReference>
<organism evidence="2 3">
    <name type="scientific">Pyrocoelia pectoralis</name>
    <dbReference type="NCBI Taxonomy" id="417401"/>
    <lineage>
        <taxon>Eukaryota</taxon>
        <taxon>Metazoa</taxon>
        <taxon>Ecdysozoa</taxon>
        <taxon>Arthropoda</taxon>
        <taxon>Hexapoda</taxon>
        <taxon>Insecta</taxon>
        <taxon>Pterygota</taxon>
        <taxon>Neoptera</taxon>
        <taxon>Endopterygota</taxon>
        <taxon>Coleoptera</taxon>
        <taxon>Polyphaga</taxon>
        <taxon>Elateriformia</taxon>
        <taxon>Elateroidea</taxon>
        <taxon>Lampyridae</taxon>
        <taxon>Lampyrinae</taxon>
        <taxon>Pyrocoelia</taxon>
    </lineage>
</organism>
<dbReference type="AlphaFoldDB" id="A0AAN7V0N3"/>
<evidence type="ECO:0000256" key="1">
    <source>
        <dbReference type="SAM" id="MobiDB-lite"/>
    </source>
</evidence>
<keyword evidence="3" id="KW-1185">Reference proteome</keyword>
<gene>
    <name evidence="2" type="ORF">RI129_011231</name>
</gene>
<reference evidence="2 3" key="1">
    <citation type="journal article" date="2024" name="Insects">
        <title>An Improved Chromosome-Level Genome Assembly of the Firefly Pyrocoelia pectoralis.</title>
        <authorList>
            <person name="Fu X."/>
            <person name="Meyer-Rochow V.B."/>
            <person name="Ballantyne L."/>
            <person name="Zhu X."/>
        </authorList>
    </citation>
    <scope>NUCLEOTIDE SEQUENCE [LARGE SCALE GENOMIC DNA]</scope>
    <source>
        <strain evidence="2">XCY_ONT2</strain>
    </source>
</reference>
<sequence length="1136" mass="128637">MELKYIIMTIIKILISVPCILMVQNAKVMAASLVGGYFNNNDSSSFPSEAPITSTYPREKQMQFDDNPDYVSNEEIPDPSALILPGYNLPDNIFNKGKPFYLEKDPVTGKVDFGSKTSLSNVEEEEFDYIDEEPSSDMYAKSNINRKDGSISSHKQSDVNQLTPNFHDFLNLPVKYNPEKYVYPLISSSYANTKIQGNINKYHNHKNDIVTTYKPTYYTIKTPYFNPNELDSDKKSSATTPSLQNRFSSTIVTTAQPDYNEDISLTTQNVNDVYLTTVKYSAPTTTKRILSIFEQLFGEYDEITTEDGRKSSPPIENLLQTKDKQEPSTTEVHNILTGSEMGHEAAYEYEDDYGTIPTEKQNNTAIFQTKPLKFEIQKTSTTLNPTTTLTTTTKKVQPIQEYDYEFETTQAPTTTSTEKTMLVTSMQLGEKHFSTANSRPPIIAVTQNLKEQLNKEKIPKPFSYKPIPNTNSIRILPNQNTVSFVVGNHQHVGGDYEQQYQGSPYDSNPFRPLVVEPEGDKDTVSYIVQTKPVFSQSFAEALSPKNQEIGGSSINIQPIKTSEASLSIGVPVNTNLKIPGQVVDENLGNEKIEFPKTGTGAKIIFPDQVEEKISTITPNLLPPPLPTQSTNQDILHLNSKPMYHQLPSDLTPPNEQDEPPHADRRRPPWDPRPGHFHNGKPEYLRPPRPQLKPTGGEIYKRIDKLPNILPQFRPNAKLSSGPHYFDNMKNGYMRQPLLERPSNRPVLFFEKLMPPPPAKNLHNLRKVPMLEEELRNRNGEVKRRDQYVFHQIQTPPPSIISNRRSGELTIETLQMIQAKQLEKESKKTTTTLKTLDTDKPLYVVYPVNSAPIKLDALDTNKKETVVIGTRAELPLPPSKIKQEFAYESPQDRNDAPILKPHLKPNYPMKTNFPYPLERPEASLTTVIGNNLEETDVEARIVNSKINYKNPNQISVTLKTYTERPIAIAYTPTEPYRKLENTEKYSMPNYASPVISEIRPTYSNDRKDSEITVSTIMHAGPNYHIPQFSVKKYVVENHKSADKEDMPTKLDFEAPFQASANIDGMTQGWTVIRKTDKSKIDRSDQNDETTTIAIAATSEFDIENFKPELFGGFKPIYHFSDGVKSNDSLSVSEERAR</sequence>
<dbReference type="EMBL" id="JAVRBK010000008">
    <property type="protein sequence ID" value="KAK5640420.1"/>
    <property type="molecule type" value="Genomic_DNA"/>
</dbReference>
<evidence type="ECO:0000313" key="2">
    <source>
        <dbReference type="EMBL" id="KAK5640420.1"/>
    </source>
</evidence>
<proteinExistence type="predicted"/>
<name>A0AAN7V0N3_9COLE</name>